<dbReference type="SUPFAM" id="SSF51419">
    <property type="entry name" value="PLP-binding barrel"/>
    <property type="match status" value="1"/>
</dbReference>
<dbReference type="PANTHER" id="PTHR28004">
    <property type="entry name" value="ZGC:162816-RELATED"/>
    <property type="match status" value="1"/>
</dbReference>
<dbReference type="AlphaFoldDB" id="A0A1I6L4W6"/>
<dbReference type="InterPro" id="IPR026956">
    <property type="entry name" value="D-ser_dehydrat-like_dom"/>
</dbReference>
<dbReference type="EMBL" id="FOZL01000001">
    <property type="protein sequence ID" value="SFR98482.1"/>
    <property type="molecule type" value="Genomic_DNA"/>
</dbReference>
<keyword evidence="5" id="KW-1185">Reference proteome</keyword>
<dbReference type="InterPro" id="IPR042208">
    <property type="entry name" value="D-ser_dehydrat-like_sf"/>
</dbReference>
<evidence type="ECO:0000313" key="5">
    <source>
        <dbReference type="Proteomes" id="UP000199024"/>
    </source>
</evidence>
<dbReference type="Gene3D" id="3.20.20.10">
    <property type="entry name" value="Alanine racemase"/>
    <property type="match status" value="1"/>
</dbReference>
<dbReference type="Pfam" id="PF14031">
    <property type="entry name" value="D-ser_dehydrat"/>
    <property type="match status" value="1"/>
</dbReference>
<dbReference type="GO" id="GO:0036088">
    <property type="term" value="P:D-serine catabolic process"/>
    <property type="evidence" value="ECO:0007669"/>
    <property type="project" value="TreeGrafter"/>
</dbReference>
<reference evidence="4 5" key="1">
    <citation type="submission" date="2016-10" db="EMBL/GenBank/DDBJ databases">
        <authorList>
            <person name="de Groot N.N."/>
        </authorList>
    </citation>
    <scope>NUCLEOTIDE SEQUENCE [LARGE SCALE GENOMIC DNA]</scope>
    <source>
        <strain evidence="4 5">DSM 21001</strain>
    </source>
</reference>
<gene>
    <name evidence="4" type="ORF">SAMN05421771_0262</name>
</gene>
<keyword evidence="2" id="KW-0456">Lyase</keyword>
<protein>
    <submittedName>
        <fullName evidence="4">D-serine deaminase, pyridoxal phosphate-dependent</fullName>
    </submittedName>
</protein>
<dbReference type="GO" id="GO:0008721">
    <property type="term" value="F:D-serine ammonia-lyase activity"/>
    <property type="evidence" value="ECO:0007669"/>
    <property type="project" value="TreeGrafter"/>
</dbReference>
<organism evidence="4 5">
    <name type="scientific">Granulicella pectinivorans</name>
    <dbReference type="NCBI Taxonomy" id="474950"/>
    <lineage>
        <taxon>Bacteria</taxon>
        <taxon>Pseudomonadati</taxon>
        <taxon>Acidobacteriota</taxon>
        <taxon>Terriglobia</taxon>
        <taxon>Terriglobales</taxon>
        <taxon>Acidobacteriaceae</taxon>
        <taxon>Granulicella</taxon>
    </lineage>
</organism>
<dbReference type="Pfam" id="PF01168">
    <property type="entry name" value="Ala_racemase_N"/>
    <property type="match status" value="1"/>
</dbReference>
<accession>A0A1I6L4W6</accession>
<dbReference type="SMART" id="SM01119">
    <property type="entry name" value="D-ser_dehydrat"/>
    <property type="match status" value="1"/>
</dbReference>
<evidence type="ECO:0000259" key="3">
    <source>
        <dbReference type="SMART" id="SM01119"/>
    </source>
</evidence>
<dbReference type="Proteomes" id="UP000199024">
    <property type="component" value="Unassembled WGS sequence"/>
</dbReference>
<evidence type="ECO:0000256" key="1">
    <source>
        <dbReference type="ARBA" id="ARBA00005323"/>
    </source>
</evidence>
<dbReference type="InterPro" id="IPR001608">
    <property type="entry name" value="Ala_racemase_N"/>
</dbReference>
<name>A0A1I6L4W6_9BACT</name>
<evidence type="ECO:0000256" key="2">
    <source>
        <dbReference type="ARBA" id="ARBA00023239"/>
    </source>
</evidence>
<dbReference type="STRING" id="474950.SAMN05421771_0262"/>
<evidence type="ECO:0000313" key="4">
    <source>
        <dbReference type="EMBL" id="SFR98482.1"/>
    </source>
</evidence>
<dbReference type="InterPro" id="IPR051466">
    <property type="entry name" value="D-amino_acid_metab_enzyme"/>
</dbReference>
<dbReference type="PANTHER" id="PTHR28004:SF2">
    <property type="entry name" value="D-SERINE DEHYDRATASE"/>
    <property type="match status" value="1"/>
</dbReference>
<dbReference type="Gene3D" id="2.40.37.20">
    <property type="entry name" value="D-serine dehydratase-like domain"/>
    <property type="match status" value="1"/>
</dbReference>
<dbReference type="InterPro" id="IPR029066">
    <property type="entry name" value="PLP-binding_barrel"/>
</dbReference>
<comment type="similarity">
    <text evidence="1">Belongs to the DSD1 family.</text>
</comment>
<dbReference type="OrthoDB" id="9788869at2"/>
<sequence length="364" mass="38854">MHISELDTPSVVVDLDVLERNIARMAAYSAKTGIKLRPHIKTHKTPEIAKMQIASGAIGIAAAKPGEAAIMAAAGLDDIFIAYPIVAAQKAEHFLSLSDAARLSISVDSIEAAECLAKASDARGYDLPILVELDVGFGRCGVQNAPAALALAQQIDKLQGAHFGGLMYYPGHMMVPVERANAFLPHVNAAVESAYEAITGAGLEVRVVSGGSTPMAYRSEEFSHLTEIRPGMYPLNDRNLVVGGFATLEECALSVIATVVSNAVPHRVILDGGSKTFSSDRLLTGDHIGHGVVVQDPDAIFYGLSEEHGHLDITSSTRTYKLGERLRIVPNHVCATINMHDTIYGVRGDQVETVWNVAARGRVQ</sequence>
<proteinExistence type="inferred from homology"/>
<dbReference type="RefSeq" id="WP_089835873.1">
    <property type="nucleotide sequence ID" value="NZ_FOZL01000001.1"/>
</dbReference>
<feature type="domain" description="D-serine dehydratase-like" evidence="3">
    <location>
        <begin position="252"/>
        <end position="347"/>
    </location>
</feature>